<evidence type="ECO:0000313" key="13">
    <source>
        <dbReference type="EMBL" id="VFQ96400.1"/>
    </source>
</evidence>
<feature type="transmembrane region" description="Helical" evidence="11">
    <location>
        <begin position="508"/>
        <end position="524"/>
    </location>
</feature>
<feature type="domain" description="LOB" evidence="12">
    <location>
        <begin position="6"/>
        <end position="107"/>
    </location>
</feature>
<dbReference type="GO" id="GO:0006885">
    <property type="term" value="P:regulation of pH"/>
    <property type="evidence" value="ECO:0007669"/>
    <property type="project" value="TreeGrafter"/>
</dbReference>
<comment type="similarity">
    <text evidence="10">Belongs to the monovalent cation:proton antiporter 2 (CPA2) transporter (TC 2.A.37) family. CHX (TC 2.A.37.4) subfamily.</text>
</comment>
<gene>
    <name evidence="13" type="ORF">CCAM_LOCUS38176</name>
</gene>
<keyword evidence="8" id="KW-0406">Ion transport</keyword>
<evidence type="ECO:0000256" key="10">
    <source>
        <dbReference type="ARBA" id="ARBA00038341"/>
    </source>
</evidence>
<feature type="transmembrane region" description="Helical" evidence="11">
    <location>
        <begin position="289"/>
        <end position="309"/>
    </location>
</feature>
<dbReference type="OrthoDB" id="671744at2759"/>
<dbReference type="InterPro" id="IPR038770">
    <property type="entry name" value="Na+/solute_symporter_sf"/>
</dbReference>
<dbReference type="GO" id="GO:0012505">
    <property type="term" value="C:endomembrane system"/>
    <property type="evidence" value="ECO:0007669"/>
    <property type="project" value="TreeGrafter"/>
</dbReference>
<dbReference type="EMBL" id="OOIL02005939">
    <property type="protein sequence ID" value="VFQ96400.1"/>
    <property type="molecule type" value="Genomic_DNA"/>
</dbReference>
<keyword evidence="4" id="KW-0633">Potassium transport</keyword>
<keyword evidence="14" id="KW-1185">Reference proteome</keyword>
<feature type="transmembrane region" description="Helical" evidence="11">
    <location>
        <begin position="356"/>
        <end position="377"/>
    </location>
</feature>
<evidence type="ECO:0000256" key="7">
    <source>
        <dbReference type="ARBA" id="ARBA00022989"/>
    </source>
</evidence>
<evidence type="ECO:0000313" key="14">
    <source>
        <dbReference type="Proteomes" id="UP000595140"/>
    </source>
</evidence>
<evidence type="ECO:0000256" key="3">
    <source>
        <dbReference type="ARBA" id="ARBA00022448"/>
    </source>
</evidence>
<evidence type="ECO:0000256" key="1">
    <source>
        <dbReference type="ARBA" id="ARBA00004141"/>
    </source>
</evidence>
<evidence type="ECO:0000256" key="2">
    <source>
        <dbReference type="ARBA" id="ARBA00005474"/>
    </source>
</evidence>
<dbReference type="AlphaFoldDB" id="A0A484N5R7"/>
<dbReference type="PANTHER" id="PTHR32468">
    <property type="entry name" value="CATION/H + ANTIPORTER"/>
    <property type="match status" value="1"/>
</dbReference>
<comment type="similarity">
    <text evidence="2">Belongs to the LOB domain-containing protein family.</text>
</comment>
<dbReference type="GO" id="GO:0006813">
    <property type="term" value="P:potassium ion transport"/>
    <property type="evidence" value="ECO:0007669"/>
    <property type="project" value="UniProtKB-KW"/>
</dbReference>
<keyword evidence="5 11" id="KW-0812">Transmembrane</keyword>
<evidence type="ECO:0000256" key="4">
    <source>
        <dbReference type="ARBA" id="ARBA00022538"/>
    </source>
</evidence>
<organism evidence="13 14">
    <name type="scientific">Cuscuta campestris</name>
    <dbReference type="NCBI Taxonomy" id="132261"/>
    <lineage>
        <taxon>Eukaryota</taxon>
        <taxon>Viridiplantae</taxon>
        <taxon>Streptophyta</taxon>
        <taxon>Embryophyta</taxon>
        <taxon>Tracheophyta</taxon>
        <taxon>Spermatophyta</taxon>
        <taxon>Magnoliopsida</taxon>
        <taxon>eudicotyledons</taxon>
        <taxon>Gunneridae</taxon>
        <taxon>Pentapetalae</taxon>
        <taxon>asterids</taxon>
        <taxon>lamiids</taxon>
        <taxon>Solanales</taxon>
        <taxon>Convolvulaceae</taxon>
        <taxon>Cuscuteae</taxon>
        <taxon>Cuscuta</taxon>
        <taxon>Cuscuta subgen. Grammica</taxon>
        <taxon>Cuscuta sect. Cleistogrammica</taxon>
    </lineage>
</organism>
<proteinExistence type="inferred from homology"/>
<dbReference type="InterPro" id="IPR050794">
    <property type="entry name" value="CPA2_transporter"/>
</dbReference>
<dbReference type="PANTHER" id="PTHR32468:SF18">
    <property type="entry name" value="CATION_H(+) ANTIPORTER 1"/>
    <property type="match status" value="1"/>
</dbReference>
<dbReference type="GO" id="GO:0015297">
    <property type="term" value="F:antiporter activity"/>
    <property type="evidence" value="ECO:0007669"/>
    <property type="project" value="InterPro"/>
</dbReference>
<dbReference type="GO" id="GO:0016020">
    <property type="term" value="C:membrane"/>
    <property type="evidence" value="ECO:0007669"/>
    <property type="project" value="UniProtKB-SubCell"/>
</dbReference>
<comment type="subcellular location">
    <subcellularLocation>
        <location evidence="1">Membrane</location>
        <topology evidence="1">Multi-pass membrane protein</topology>
    </subcellularLocation>
</comment>
<evidence type="ECO:0000256" key="8">
    <source>
        <dbReference type="ARBA" id="ARBA00023065"/>
    </source>
</evidence>
<name>A0A484N5R7_9ASTE</name>
<dbReference type="InterPro" id="IPR004883">
    <property type="entry name" value="LOB"/>
</dbReference>
<feature type="transmembrane region" description="Helical" evidence="11">
    <location>
        <begin position="389"/>
        <end position="408"/>
    </location>
</feature>
<dbReference type="PROSITE" id="PS50891">
    <property type="entry name" value="LOB"/>
    <property type="match status" value="1"/>
</dbReference>
<protein>
    <recommendedName>
        <fullName evidence="12">LOB domain-containing protein</fullName>
    </recommendedName>
</protein>
<dbReference type="InterPro" id="IPR006153">
    <property type="entry name" value="Cation/H_exchanger_TM"/>
</dbReference>
<dbReference type="GO" id="GO:1902600">
    <property type="term" value="P:proton transmembrane transport"/>
    <property type="evidence" value="ECO:0007669"/>
    <property type="project" value="InterPro"/>
</dbReference>
<feature type="transmembrane region" description="Helical" evidence="11">
    <location>
        <begin position="570"/>
        <end position="589"/>
    </location>
</feature>
<dbReference type="Gene3D" id="1.20.1530.20">
    <property type="match status" value="1"/>
</dbReference>
<evidence type="ECO:0000256" key="6">
    <source>
        <dbReference type="ARBA" id="ARBA00022958"/>
    </source>
</evidence>
<feature type="transmembrane region" description="Helical" evidence="11">
    <location>
        <begin position="321"/>
        <end position="344"/>
    </location>
</feature>
<feature type="non-terminal residue" evidence="13">
    <location>
        <position position="623"/>
    </location>
</feature>
<dbReference type="Proteomes" id="UP000595140">
    <property type="component" value="Unassembled WGS sequence"/>
</dbReference>
<evidence type="ECO:0000259" key="12">
    <source>
        <dbReference type="PROSITE" id="PS50891"/>
    </source>
</evidence>
<evidence type="ECO:0000256" key="5">
    <source>
        <dbReference type="ARBA" id="ARBA00022692"/>
    </source>
</evidence>
<feature type="transmembrane region" description="Helical" evidence="11">
    <location>
        <begin position="601"/>
        <end position="622"/>
    </location>
</feature>
<dbReference type="Pfam" id="PF03195">
    <property type="entry name" value="LOB"/>
    <property type="match status" value="1"/>
</dbReference>
<feature type="transmembrane region" description="Helical" evidence="11">
    <location>
        <begin position="461"/>
        <end position="488"/>
    </location>
</feature>
<keyword evidence="9 11" id="KW-0472">Membrane</keyword>
<keyword evidence="6" id="KW-0630">Potassium</keyword>
<sequence length="623" mass="68785">MSSASSPCAACKMQRRKCTQDCVFAPYFPPDQPQKFANIHKVFGASNVSKLLNELNAGQREDAVNSLAYEAEYRLRDPVYGCVGLISVLQQKLKQVQRDLNAAKRELASYIGPTALAPLFPAGGFVQNNNPNHPSPSGIPYSNFQQQLIIQDPHPPPPPPPPPQQQQFLEPHHLMVMGEPAAEMFRAYEQQQMQPLDLMSFNNIGFEPLNGGGPVTATGYHQASPAPPPPPSLGLGAYHHNTCYPILLKPLGQAAPIVQILAGFLLGPSGLSHIPAVNSFFLQNFAADYYEFMAVLFRIIIMFLIGLEMDFPYFLRKLRPASIIACGSCLVCTFFAAAITSFVYQETSSHGSGFMMGLMITIILASTASPVVVRLAVDLKFATSDIGRMAISSSLINDAYGVVLLFVISKTRQHYSYTAWVFLGLLYLFVVAVVVVVNMYVANWMNRRNRNQKYLKNAEMFGLLAILYIVAMSLELMGFSSLIFSFLIGSMFPRGGRAARTLLTKLTYPVHNFILPIYFGYFGFKADVAFINSLRNFCIVFFVMLLSFGGKIVGTLAACYHLKIPYYEGVLMAFLMNLKGHVDLLALTIGSTNRIILSDTFFSLMISAVVLNSLIWGPIIALM</sequence>
<feature type="transmembrane region" description="Helical" evidence="11">
    <location>
        <begin position="420"/>
        <end position="441"/>
    </location>
</feature>
<accession>A0A484N5R7</accession>
<keyword evidence="7 11" id="KW-1133">Transmembrane helix</keyword>
<feature type="transmembrane region" description="Helical" evidence="11">
    <location>
        <begin position="536"/>
        <end position="558"/>
    </location>
</feature>
<keyword evidence="3" id="KW-0813">Transport</keyword>
<dbReference type="Pfam" id="PF00999">
    <property type="entry name" value="Na_H_Exchanger"/>
    <property type="match status" value="1"/>
</dbReference>
<evidence type="ECO:0000256" key="9">
    <source>
        <dbReference type="ARBA" id="ARBA00023136"/>
    </source>
</evidence>
<reference evidence="13 14" key="1">
    <citation type="submission" date="2018-04" db="EMBL/GenBank/DDBJ databases">
        <authorList>
            <person name="Vogel A."/>
        </authorList>
    </citation>
    <scope>NUCLEOTIDE SEQUENCE [LARGE SCALE GENOMIC DNA]</scope>
</reference>
<evidence type="ECO:0000256" key="11">
    <source>
        <dbReference type="SAM" id="Phobius"/>
    </source>
</evidence>